<proteinExistence type="predicted"/>
<sequence length="82" mass="9356">MMVTWLAGGAFTQLLHKVEDGAATLVFDGSRYWWSACSRLCFPLPPGFGHGHIPLCHQCFPEQSTQEELDHVPHIWHLCRRP</sequence>
<comment type="caution">
    <text evidence="1">The sequence shown here is derived from an EMBL/GenBank/DDBJ whole genome shotgun (WGS) entry which is preliminary data.</text>
</comment>
<organism evidence="1 2">
    <name type="scientific">Kibdelosporangium banguiense</name>
    <dbReference type="NCBI Taxonomy" id="1365924"/>
    <lineage>
        <taxon>Bacteria</taxon>
        <taxon>Bacillati</taxon>
        <taxon>Actinomycetota</taxon>
        <taxon>Actinomycetes</taxon>
        <taxon>Pseudonocardiales</taxon>
        <taxon>Pseudonocardiaceae</taxon>
        <taxon>Kibdelosporangium</taxon>
    </lineage>
</organism>
<evidence type="ECO:0000313" key="1">
    <source>
        <dbReference type="EMBL" id="MBP2322593.1"/>
    </source>
</evidence>
<evidence type="ECO:0008006" key="3">
    <source>
        <dbReference type="Google" id="ProtNLM"/>
    </source>
</evidence>
<gene>
    <name evidence="1" type="ORF">JOF56_002978</name>
</gene>
<protein>
    <recommendedName>
        <fullName evidence="3">Secreted protein</fullName>
    </recommendedName>
</protein>
<dbReference type="EMBL" id="JAGINW010000001">
    <property type="protein sequence ID" value="MBP2322593.1"/>
    <property type="molecule type" value="Genomic_DNA"/>
</dbReference>
<accession>A0ABS4TDU9</accession>
<keyword evidence="2" id="KW-1185">Reference proteome</keyword>
<name>A0ABS4TDU9_9PSEU</name>
<dbReference type="Proteomes" id="UP001519332">
    <property type="component" value="Unassembled WGS sequence"/>
</dbReference>
<reference evidence="1 2" key="1">
    <citation type="submission" date="2021-03" db="EMBL/GenBank/DDBJ databases">
        <title>Sequencing the genomes of 1000 actinobacteria strains.</title>
        <authorList>
            <person name="Klenk H.-P."/>
        </authorList>
    </citation>
    <scope>NUCLEOTIDE SEQUENCE [LARGE SCALE GENOMIC DNA]</scope>
    <source>
        <strain evidence="1 2">DSM 46670</strain>
    </source>
</reference>
<evidence type="ECO:0000313" key="2">
    <source>
        <dbReference type="Proteomes" id="UP001519332"/>
    </source>
</evidence>